<evidence type="ECO:0000313" key="1">
    <source>
        <dbReference type="EMBL" id="EPD27498.1"/>
    </source>
</evidence>
<proteinExistence type="predicted"/>
<comment type="caution">
    <text evidence="1">The sequence shown here is derived from an EMBL/GenBank/DDBJ whole genome shotgun (WGS) entry which is preliminary data.</text>
</comment>
<organism evidence="1 2">
    <name type="scientific">Actinotignum schaalii FB123-CNA-2</name>
    <dbReference type="NCBI Taxonomy" id="883067"/>
    <lineage>
        <taxon>Bacteria</taxon>
        <taxon>Bacillati</taxon>
        <taxon>Actinomycetota</taxon>
        <taxon>Actinomycetes</taxon>
        <taxon>Actinomycetales</taxon>
        <taxon>Actinomycetaceae</taxon>
        <taxon>Actinotignum</taxon>
    </lineage>
</organism>
<dbReference type="RefSeq" id="WP_016442220.1">
    <property type="nucleotide sequence ID" value="NZ_KE150262.1"/>
</dbReference>
<name>S2VJ45_9ACTO</name>
<gene>
    <name evidence="1" type="ORF">HMPREF9237_00585</name>
</gene>
<protein>
    <submittedName>
        <fullName evidence="1">Uncharacterized protein</fullName>
    </submittedName>
</protein>
<dbReference type="AlphaFoldDB" id="S2VJ45"/>
<keyword evidence="2" id="KW-1185">Reference proteome</keyword>
<dbReference type="Proteomes" id="UP000014393">
    <property type="component" value="Unassembled WGS sequence"/>
</dbReference>
<reference evidence="1 2" key="1">
    <citation type="submission" date="2013-05" db="EMBL/GenBank/DDBJ databases">
        <title>The Genome Sequence of Actinobaculum schaalii FB123-CNA2.</title>
        <authorList>
            <consortium name="The Broad Institute Genomics Platform"/>
            <person name="Earl A."/>
            <person name="Ward D."/>
            <person name="Feldgarden M."/>
            <person name="Gevers D."/>
            <person name="Saerens B."/>
            <person name="Vaneechoutte M."/>
            <person name="Walker B."/>
            <person name="Young S."/>
            <person name="Zeng Q."/>
            <person name="Gargeya S."/>
            <person name="Fitzgerald M."/>
            <person name="Haas B."/>
            <person name="Abouelleil A."/>
            <person name="Allen A.W."/>
            <person name="Alvarado L."/>
            <person name="Arachchi H.M."/>
            <person name="Berlin A.M."/>
            <person name="Chapman S.B."/>
            <person name="Gainer-Dewar J."/>
            <person name="Goldberg J."/>
            <person name="Griggs A."/>
            <person name="Gujja S."/>
            <person name="Hansen M."/>
            <person name="Howarth C."/>
            <person name="Imamovic A."/>
            <person name="Ireland A."/>
            <person name="Larimer J."/>
            <person name="McCowan C."/>
            <person name="Murphy C."/>
            <person name="Pearson M."/>
            <person name="Poon T.W."/>
            <person name="Priest M."/>
            <person name="Roberts A."/>
            <person name="Saif S."/>
            <person name="Shea T."/>
            <person name="Sisk P."/>
            <person name="Sykes S."/>
            <person name="Wortman J."/>
            <person name="Nusbaum C."/>
            <person name="Birren B."/>
        </authorList>
    </citation>
    <scope>NUCLEOTIDE SEQUENCE [LARGE SCALE GENOMIC DNA]</scope>
    <source>
        <strain evidence="1 2">FB123-CNA-2</strain>
    </source>
</reference>
<evidence type="ECO:0000313" key="2">
    <source>
        <dbReference type="Proteomes" id="UP000014393"/>
    </source>
</evidence>
<dbReference type="HOGENOM" id="CLU_2021792_0_0_11"/>
<accession>S2VJ45</accession>
<dbReference type="PATRIC" id="fig|883067.3.peg.584"/>
<dbReference type="EMBL" id="AGWM01000006">
    <property type="protein sequence ID" value="EPD27498.1"/>
    <property type="molecule type" value="Genomic_DNA"/>
</dbReference>
<sequence>MEPTPEAIITATREHFAKQMIDLLLRKGREYDKEAHDAYEAYEEAQQEQEFAYEHDNHELAWEAWQNSRESYATYQHARGMDLACEKHRIYIREFLDEVPSLAEIGLSDAQPAEATPVEVSE</sequence>